<evidence type="ECO:0000256" key="1">
    <source>
        <dbReference type="ARBA" id="ARBA00004141"/>
    </source>
</evidence>
<evidence type="ECO:0000256" key="3">
    <source>
        <dbReference type="ARBA" id="ARBA00022989"/>
    </source>
</evidence>
<dbReference type="Proteomes" id="UP000036356">
    <property type="component" value="Unassembled WGS sequence"/>
</dbReference>
<dbReference type="GO" id="GO:0030416">
    <property type="term" value="P:methylamine metabolic process"/>
    <property type="evidence" value="ECO:0007669"/>
    <property type="project" value="InterPro"/>
</dbReference>
<feature type="domain" description="Methylamine utilisation protein MauE" evidence="6">
    <location>
        <begin position="3"/>
        <end position="127"/>
    </location>
</feature>
<proteinExistence type="predicted"/>
<dbReference type="GO" id="GO:0016020">
    <property type="term" value="C:membrane"/>
    <property type="evidence" value="ECO:0007669"/>
    <property type="project" value="UniProtKB-SubCell"/>
</dbReference>
<evidence type="ECO:0000313" key="7">
    <source>
        <dbReference type="EMBL" id="KLU64610.1"/>
    </source>
</evidence>
<evidence type="ECO:0000259" key="6">
    <source>
        <dbReference type="Pfam" id="PF07291"/>
    </source>
</evidence>
<comment type="caution">
    <text evidence="7">The sequence shown here is derived from an EMBL/GenBank/DDBJ whole genome shotgun (WGS) entry which is preliminary data.</text>
</comment>
<dbReference type="PATRIC" id="fig|476652.3.peg.3751"/>
<dbReference type="Pfam" id="PF07291">
    <property type="entry name" value="MauE"/>
    <property type="match status" value="1"/>
</dbReference>
<feature type="transmembrane region" description="Helical" evidence="5">
    <location>
        <begin position="12"/>
        <end position="34"/>
    </location>
</feature>
<dbReference type="InterPro" id="IPR009908">
    <property type="entry name" value="Methylamine_util_MauE"/>
</dbReference>
<dbReference type="RefSeq" id="WP_047811340.1">
    <property type="nucleotide sequence ID" value="NZ_LDZY01000013.1"/>
</dbReference>
<feature type="transmembrane region" description="Helical" evidence="5">
    <location>
        <begin position="40"/>
        <end position="60"/>
    </location>
</feature>
<gene>
    <name evidence="7" type="ORF">DEAC_c35570</name>
</gene>
<keyword evidence="4 5" id="KW-0472">Membrane</keyword>
<name>A0A0J1FMB4_9FIRM</name>
<keyword evidence="3 5" id="KW-1133">Transmembrane helix</keyword>
<dbReference type="EMBL" id="LDZY01000013">
    <property type="protein sequence ID" value="KLU64610.1"/>
    <property type="molecule type" value="Genomic_DNA"/>
</dbReference>
<dbReference type="STRING" id="476652.DEAC_c35570"/>
<protein>
    <recommendedName>
        <fullName evidence="6">Methylamine utilisation protein MauE domain-containing protein</fullName>
    </recommendedName>
</protein>
<evidence type="ECO:0000313" key="8">
    <source>
        <dbReference type="Proteomes" id="UP000036356"/>
    </source>
</evidence>
<evidence type="ECO:0000256" key="5">
    <source>
        <dbReference type="SAM" id="Phobius"/>
    </source>
</evidence>
<sequence>MIFLRLLLAGIYIYAGGSKLLNLYLFKVTILAYYPFLPGMAALLIAIVFPWLEILSGLALGVNWQGKYSSTFLLLLSLFFLIQTLLNYSNVLPYGCGCFGFSGPEKITVYYIMRDSLIMLLSSIVCFREWKANKLPAEI</sequence>
<evidence type="ECO:0000256" key="4">
    <source>
        <dbReference type="ARBA" id="ARBA00023136"/>
    </source>
</evidence>
<feature type="transmembrane region" description="Helical" evidence="5">
    <location>
        <begin position="72"/>
        <end position="89"/>
    </location>
</feature>
<reference evidence="7 8" key="1">
    <citation type="submission" date="2015-06" db="EMBL/GenBank/DDBJ databases">
        <title>Draft genome of the moderately acidophilic sulfate reducer Candidatus Desulfosporosinus acididurans strain M1.</title>
        <authorList>
            <person name="Poehlein A."/>
            <person name="Petzsch P."/>
            <person name="Johnson B.D."/>
            <person name="Schloemann M."/>
            <person name="Daniel R."/>
            <person name="Muehling M."/>
        </authorList>
    </citation>
    <scope>NUCLEOTIDE SEQUENCE [LARGE SCALE GENOMIC DNA]</scope>
    <source>
        <strain evidence="7 8">M1</strain>
    </source>
</reference>
<keyword evidence="2 5" id="KW-0812">Transmembrane</keyword>
<keyword evidence="8" id="KW-1185">Reference proteome</keyword>
<accession>A0A0J1FMB4</accession>
<evidence type="ECO:0000256" key="2">
    <source>
        <dbReference type="ARBA" id="ARBA00022692"/>
    </source>
</evidence>
<dbReference type="AlphaFoldDB" id="A0A0J1FMB4"/>
<organism evidence="7 8">
    <name type="scientific">Desulfosporosinus acididurans</name>
    <dbReference type="NCBI Taxonomy" id="476652"/>
    <lineage>
        <taxon>Bacteria</taxon>
        <taxon>Bacillati</taxon>
        <taxon>Bacillota</taxon>
        <taxon>Clostridia</taxon>
        <taxon>Eubacteriales</taxon>
        <taxon>Desulfitobacteriaceae</taxon>
        <taxon>Desulfosporosinus</taxon>
    </lineage>
</organism>
<comment type="subcellular location">
    <subcellularLocation>
        <location evidence="1">Membrane</location>
        <topology evidence="1">Multi-pass membrane protein</topology>
    </subcellularLocation>
</comment>